<feature type="region of interest" description="Disordered" evidence="2">
    <location>
        <begin position="1"/>
        <end position="107"/>
    </location>
</feature>
<dbReference type="RefSeq" id="XP_009846634.1">
    <property type="nucleotide sequence ID" value="XM_009848332.1"/>
</dbReference>
<reference evidence="4" key="1">
    <citation type="submission" date="2013-12" db="EMBL/GenBank/DDBJ databases">
        <title>The Genome Sequence of Aphanomyces astaci APO3.</title>
        <authorList>
            <consortium name="The Broad Institute Genomics Platform"/>
            <person name="Russ C."/>
            <person name="Tyler B."/>
            <person name="van West P."/>
            <person name="Dieguez-Uribeondo J."/>
            <person name="Young S.K."/>
            <person name="Zeng Q."/>
            <person name="Gargeya S."/>
            <person name="Fitzgerald M."/>
            <person name="Abouelleil A."/>
            <person name="Alvarado L."/>
            <person name="Chapman S.B."/>
            <person name="Gainer-Dewar J."/>
            <person name="Goldberg J."/>
            <person name="Griggs A."/>
            <person name="Gujja S."/>
            <person name="Hansen M."/>
            <person name="Howarth C."/>
            <person name="Imamovic A."/>
            <person name="Ireland A."/>
            <person name="Larimer J."/>
            <person name="McCowan C."/>
            <person name="Murphy C."/>
            <person name="Pearson M."/>
            <person name="Poon T.W."/>
            <person name="Priest M."/>
            <person name="Roberts A."/>
            <person name="Saif S."/>
            <person name="Shea T."/>
            <person name="Sykes S."/>
            <person name="Wortman J."/>
            <person name="Nusbaum C."/>
            <person name="Birren B."/>
        </authorList>
    </citation>
    <scope>NUCLEOTIDE SEQUENCE [LARGE SCALE GENOMIC DNA]</scope>
    <source>
        <strain evidence="4">APO3</strain>
    </source>
</reference>
<feature type="domain" description="CCHC-type" evidence="3">
    <location>
        <begin position="39"/>
        <end position="56"/>
    </location>
</feature>
<dbReference type="GO" id="GO:0003676">
    <property type="term" value="F:nucleic acid binding"/>
    <property type="evidence" value="ECO:0007669"/>
    <property type="project" value="InterPro"/>
</dbReference>
<protein>
    <recommendedName>
        <fullName evidence="3">CCHC-type domain-containing protein</fullName>
    </recommendedName>
</protein>
<sequence length="155" mass="17492">MPSAPRWPKSFRFSNRPATKTRDPHDMEVSAMTSPPTDRRCFNCNRPGHFSRECRQPRRAQTSARGTAASPAPRFAHPVVDRARGGREFPRGRGNGTPQQPSRMLSFPSRISGYDRLFRVLIDSGVSENYARRASIQLNRSIYPPGAHRRTPSCV</sequence>
<feature type="compositionally biased region" description="Basic and acidic residues" evidence="2">
    <location>
        <begin position="79"/>
        <end position="91"/>
    </location>
</feature>
<evidence type="ECO:0000256" key="1">
    <source>
        <dbReference type="PROSITE-ProRule" id="PRU00047"/>
    </source>
</evidence>
<name>W4F8U7_APHAT</name>
<dbReference type="AlphaFoldDB" id="W4F8U7"/>
<gene>
    <name evidence="4" type="ORF">H257_19189</name>
</gene>
<proteinExistence type="predicted"/>
<evidence type="ECO:0000256" key="2">
    <source>
        <dbReference type="SAM" id="MobiDB-lite"/>
    </source>
</evidence>
<organism evidence="4">
    <name type="scientific">Aphanomyces astaci</name>
    <name type="common">Crayfish plague agent</name>
    <dbReference type="NCBI Taxonomy" id="112090"/>
    <lineage>
        <taxon>Eukaryota</taxon>
        <taxon>Sar</taxon>
        <taxon>Stramenopiles</taxon>
        <taxon>Oomycota</taxon>
        <taxon>Saprolegniomycetes</taxon>
        <taxon>Saprolegniales</taxon>
        <taxon>Verrucalvaceae</taxon>
        <taxon>Aphanomyces</taxon>
    </lineage>
</organism>
<keyword evidence="1" id="KW-0862">Zinc</keyword>
<keyword evidence="1" id="KW-0863">Zinc-finger</keyword>
<keyword evidence="1" id="KW-0479">Metal-binding</keyword>
<dbReference type="OrthoDB" id="3210018at2759"/>
<accession>W4F8U7</accession>
<dbReference type="InterPro" id="IPR001878">
    <property type="entry name" value="Znf_CCHC"/>
</dbReference>
<dbReference type="InterPro" id="IPR036875">
    <property type="entry name" value="Znf_CCHC_sf"/>
</dbReference>
<dbReference type="EMBL" id="KI913509">
    <property type="protein sequence ID" value="ETV63882.1"/>
    <property type="molecule type" value="Genomic_DNA"/>
</dbReference>
<dbReference type="SMART" id="SM00343">
    <property type="entry name" value="ZnF_C2HC"/>
    <property type="match status" value="1"/>
</dbReference>
<dbReference type="Gene3D" id="4.10.60.10">
    <property type="entry name" value="Zinc finger, CCHC-type"/>
    <property type="match status" value="1"/>
</dbReference>
<dbReference type="VEuPathDB" id="FungiDB:H257_19189"/>
<dbReference type="GO" id="GO:0008270">
    <property type="term" value="F:zinc ion binding"/>
    <property type="evidence" value="ECO:0007669"/>
    <property type="project" value="UniProtKB-KW"/>
</dbReference>
<evidence type="ECO:0000313" key="4">
    <source>
        <dbReference type="EMBL" id="ETV63882.1"/>
    </source>
</evidence>
<dbReference type="Pfam" id="PF00098">
    <property type="entry name" value="zf-CCHC"/>
    <property type="match status" value="1"/>
</dbReference>
<dbReference type="PROSITE" id="PS50158">
    <property type="entry name" value="ZF_CCHC"/>
    <property type="match status" value="1"/>
</dbReference>
<evidence type="ECO:0000259" key="3">
    <source>
        <dbReference type="PROSITE" id="PS50158"/>
    </source>
</evidence>
<dbReference type="GeneID" id="20821185"/>
<dbReference type="SUPFAM" id="SSF57756">
    <property type="entry name" value="Retrovirus zinc finger-like domains"/>
    <property type="match status" value="1"/>
</dbReference>